<proteinExistence type="predicted"/>
<evidence type="ECO:0000313" key="3">
    <source>
        <dbReference type="EMBL" id="RLM22683.1"/>
    </source>
</evidence>
<dbReference type="OrthoDB" id="2037472at2"/>
<accession>A0A421DN07</accession>
<dbReference type="EMBL" id="MJLZ01000025">
    <property type="protein sequence ID" value="RLM22683.1"/>
    <property type="molecule type" value="Genomic_DNA"/>
</dbReference>
<dbReference type="InterPro" id="IPR031571">
    <property type="entry name" value="RcpC_dom"/>
</dbReference>
<keyword evidence="4" id="KW-1185">Reference proteome</keyword>
<dbReference type="RefSeq" id="WP_121575399.1">
    <property type="nucleotide sequence ID" value="NZ_MJLZ01000025.1"/>
</dbReference>
<evidence type="ECO:0000259" key="2">
    <source>
        <dbReference type="SMART" id="SM00858"/>
    </source>
</evidence>
<feature type="domain" description="SAF" evidence="2">
    <location>
        <begin position="39"/>
        <end position="104"/>
    </location>
</feature>
<dbReference type="Pfam" id="PF16976">
    <property type="entry name" value="RcpC"/>
    <property type="match status" value="1"/>
</dbReference>
<name>A0A421DN07_9GAMM</name>
<dbReference type="Proteomes" id="UP000285648">
    <property type="component" value="Unassembled WGS sequence"/>
</dbReference>
<gene>
    <name evidence="3" type="ORF">BIY29_11895</name>
</gene>
<dbReference type="InterPro" id="IPR013974">
    <property type="entry name" value="SAF"/>
</dbReference>
<feature type="chain" id="PRO_5019322324" evidence="1">
    <location>
        <begin position="22"/>
        <end position="307"/>
    </location>
</feature>
<dbReference type="CDD" id="cd11614">
    <property type="entry name" value="SAF_CpaB_FlgA_like"/>
    <property type="match status" value="1"/>
</dbReference>
<evidence type="ECO:0000313" key="4">
    <source>
        <dbReference type="Proteomes" id="UP000285648"/>
    </source>
</evidence>
<feature type="signal peptide" evidence="1">
    <location>
        <begin position="1"/>
        <end position="21"/>
    </location>
</feature>
<comment type="caution">
    <text evidence="3">The sequence shown here is derived from an EMBL/GenBank/DDBJ whole genome shotgun (WGS) entry which is preliminary data.</text>
</comment>
<keyword evidence="1" id="KW-0732">Signal</keyword>
<sequence length="307" mass="32650">MSSLLKLALILLAAAMLAAVARVMFVNSQQSDPPPEQGVQVRVTAAALPEGLLLREGDLAWRSYPESDVPQGALTEGSVESRLNGALLRKQMAAGELILASDVIRPDAPGFLAAVLKPGMRAVSVPVDDVSGNAGLIQPGDFVDIILTQRLRQEGNNTRDAQSVVSETVVERVRIIAVGSSIQRKTEENGKPNRASTVTIEVAPRAAEAVTVAAQLGSLSMALRSFAVDEREVASHDNSQLATASVVAWDNTVGKDNRPVWGGDVSRALGNGMSTKSEGKTNPLKPRQVVIMRGSQRQEQEFDSNAR</sequence>
<organism evidence="3 4">
    <name type="scientific">Brenneria alni</name>
    <dbReference type="NCBI Taxonomy" id="71656"/>
    <lineage>
        <taxon>Bacteria</taxon>
        <taxon>Pseudomonadati</taxon>
        <taxon>Pseudomonadota</taxon>
        <taxon>Gammaproteobacteria</taxon>
        <taxon>Enterobacterales</taxon>
        <taxon>Pectobacteriaceae</taxon>
        <taxon>Brenneria</taxon>
    </lineage>
</organism>
<dbReference type="Pfam" id="PF08666">
    <property type="entry name" value="SAF"/>
    <property type="match status" value="1"/>
</dbReference>
<dbReference type="InterPro" id="IPR017592">
    <property type="entry name" value="Pilus_assmbl_Flp-typ_CpaB"/>
</dbReference>
<dbReference type="AlphaFoldDB" id="A0A421DN07"/>
<reference evidence="3 4" key="1">
    <citation type="submission" date="2016-09" db="EMBL/GenBank/DDBJ databases">
        <authorList>
            <person name="Doonan J."/>
            <person name="Pachebat J.A."/>
            <person name="Golyshin P.N."/>
            <person name="Denman S."/>
            <person name="Mcdonald J.E."/>
        </authorList>
    </citation>
    <scope>NUCLEOTIDE SEQUENCE [LARGE SCALE GENOMIC DNA]</scope>
    <source>
        <strain evidence="3 4">NCPPB 3934</strain>
    </source>
</reference>
<evidence type="ECO:0000256" key="1">
    <source>
        <dbReference type="SAM" id="SignalP"/>
    </source>
</evidence>
<protein>
    <submittedName>
        <fullName evidence="3">Flp pilus assembly protein CpaB</fullName>
    </submittedName>
</protein>
<dbReference type="NCBIfam" id="TIGR03177">
    <property type="entry name" value="pilus_cpaB"/>
    <property type="match status" value="1"/>
</dbReference>
<dbReference type="SMART" id="SM00858">
    <property type="entry name" value="SAF"/>
    <property type="match status" value="1"/>
</dbReference>